<feature type="domain" description="DUF8020" evidence="2">
    <location>
        <begin position="38"/>
        <end position="107"/>
    </location>
</feature>
<evidence type="ECO:0000313" key="3">
    <source>
        <dbReference type="EMBL" id="QVI23468.1"/>
    </source>
</evidence>
<sequence>MKLRTTLSAASLSLCAVTAVAATASADQPPTAPIPTLAARVVGDSVVALADHALFVPGVGERTIEVRSLGGQPILALPADFLLDGQHHPIQYRIMAAGHALALTPDTGLRPVASPMEDQLALNDFAADMTRVPLGGIAGTVLGALVGVAIGLGSCLVVGPACLVTAPAAIGAFAGAGAVLGTLVAGGAALADGLWKYLTTVHAAPGQSAYAGQGGVLDPNGTGVPDSVLRMPPMGSGSSGGSGTGSGH</sequence>
<keyword evidence="4" id="KW-1185">Reference proteome</keyword>
<organism evidence="3 4">
    <name type="scientific">Nocardia tengchongensis</name>
    <dbReference type="NCBI Taxonomy" id="2055889"/>
    <lineage>
        <taxon>Bacteria</taxon>
        <taxon>Bacillati</taxon>
        <taxon>Actinomycetota</taxon>
        <taxon>Actinomycetes</taxon>
        <taxon>Mycobacteriales</taxon>
        <taxon>Nocardiaceae</taxon>
        <taxon>Nocardia</taxon>
    </lineage>
</organism>
<name>A0ABX8CWB7_9NOCA</name>
<protein>
    <recommendedName>
        <fullName evidence="2">DUF8020 domain-containing protein</fullName>
    </recommendedName>
</protein>
<feature type="chain" id="PRO_5045659390" description="DUF8020 domain-containing protein" evidence="1">
    <location>
        <begin position="22"/>
        <end position="248"/>
    </location>
</feature>
<evidence type="ECO:0000313" key="4">
    <source>
        <dbReference type="Proteomes" id="UP000683310"/>
    </source>
</evidence>
<accession>A0ABX8CWB7</accession>
<dbReference type="InterPro" id="IPR058333">
    <property type="entry name" value="DUF8020"/>
</dbReference>
<reference evidence="3 4" key="1">
    <citation type="submission" date="2021-04" db="EMBL/GenBank/DDBJ databases">
        <title>Nocardia tengchongensis.</title>
        <authorList>
            <person name="Zhuang k."/>
            <person name="Ran Y."/>
            <person name="Li W."/>
        </authorList>
    </citation>
    <scope>NUCLEOTIDE SEQUENCE [LARGE SCALE GENOMIC DNA]</scope>
    <source>
        <strain evidence="3 4">CFH S0057</strain>
    </source>
</reference>
<feature type="signal peptide" evidence="1">
    <location>
        <begin position="1"/>
        <end position="21"/>
    </location>
</feature>
<dbReference type="EMBL" id="CP074371">
    <property type="protein sequence ID" value="QVI23468.1"/>
    <property type="molecule type" value="Genomic_DNA"/>
</dbReference>
<evidence type="ECO:0000259" key="2">
    <source>
        <dbReference type="Pfam" id="PF26059"/>
    </source>
</evidence>
<dbReference type="Pfam" id="PF26059">
    <property type="entry name" value="DUF8020"/>
    <property type="match status" value="1"/>
</dbReference>
<dbReference type="Proteomes" id="UP000683310">
    <property type="component" value="Chromosome"/>
</dbReference>
<gene>
    <name evidence="3" type="ORF">KHQ06_11655</name>
</gene>
<evidence type="ECO:0000256" key="1">
    <source>
        <dbReference type="SAM" id="SignalP"/>
    </source>
</evidence>
<keyword evidence="1" id="KW-0732">Signal</keyword>
<proteinExistence type="predicted"/>